<dbReference type="AlphaFoldDB" id="A0A1I0P698"/>
<evidence type="ECO:0000256" key="2">
    <source>
        <dbReference type="ARBA" id="ARBA00012438"/>
    </source>
</evidence>
<gene>
    <name evidence="7" type="ORF">SAMN05421841_1011</name>
</gene>
<dbReference type="Gene3D" id="1.10.287.130">
    <property type="match status" value="1"/>
</dbReference>
<dbReference type="InterPro" id="IPR003594">
    <property type="entry name" value="HATPase_dom"/>
</dbReference>
<keyword evidence="4" id="KW-1133">Transmembrane helix</keyword>
<evidence type="ECO:0000256" key="5">
    <source>
        <dbReference type="SAM" id="SignalP"/>
    </source>
</evidence>
<feature type="domain" description="Histidine kinase" evidence="6">
    <location>
        <begin position="786"/>
        <end position="1000"/>
    </location>
</feature>
<dbReference type="InterPro" id="IPR015943">
    <property type="entry name" value="WD40/YVTN_repeat-like_dom_sf"/>
</dbReference>
<keyword evidence="5" id="KW-0732">Signal</keyword>
<dbReference type="SMART" id="SM00387">
    <property type="entry name" value="HATPase_c"/>
    <property type="match status" value="1"/>
</dbReference>
<dbReference type="InterPro" id="IPR005467">
    <property type="entry name" value="His_kinase_dom"/>
</dbReference>
<evidence type="ECO:0000259" key="6">
    <source>
        <dbReference type="PROSITE" id="PS50109"/>
    </source>
</evidence>
<dbReference type="Proteomes" id="UP000199469">
    <property type="component" value="Unassembled WGS sequence"/>
</dbReference>
<accession>A0A1I0P698</accession>
<dbReference type="InterPro" id="IPR003661">
    <property type="entry name" value="HisK_dim/P_dom"/>
</dbReference>
<dbReference type="Pfam" id="PF02518">
    <property type="entry name" value="HATPase_c"/>
    <property type="match status" value="1"/>
</dbReference>
<feature type="transmembrane region" description="Helical" evidence="4">
    <location>
        <begin position="717"/>
        <end position="736"/>
    </location>
</feature>
<dbReference type="InterPro" id="IPR036890">
    <property type="entry name" value="HATPase_C_sf"/>
</dbReference>
<dbReference type="RefSeq" id="WP_089790930.1">
    <property type="nucleotide sequence ID" value="NZ_FOIU01000001.1"/>
</dbReference>
<organism evidence="7 8">
    <name type="scientific">Chryseobacterium wanjuense</name>
    <dbReference type="NCBI Taxonomy" id="356305"/>
    <lineage>
        <taxon>Bacteria</taxon>
        <taxon>Pseudomonadati</taxon>
        <taxon>Bacteroidota</taxon>
        <taxon>Flavobacteriia</taxon>
        <taxon>Flavobacteriales</taxon>
        <taxon>Weeksellaceae</taxon>
        <taxon>Chryseobacterium group</taxon>
        <taxon>Chryseobacterium</taxon>
    </lineage>
</organism>
<dbReference type="Gene3D" id="2.60.40.10">
    <property type="entry name" value="Immunoglobulins"/>
    <property type="match status" value="1"/>
</dbReference>
<dbReference type="CDD" id="cd00075">
    <property type="entry name" value="HATPase"/>
    <property type="match status" value="1"/>
</dbReference>
<keyword evidence="7" id="KW-0808">Transferase</keyword>
<keyword evidence="7" id="KW-0418">Kinase</keyword>
<keyword evidence="3" id="KW-0597">Phosphoprotein</keyword>
<dbReference type="Gene3D" id="3.30.565.10">
    <property type="entry name" value="Histidine kinase-like ATPase, C-terminal domain"/>
    <property type="match status" value="1"/>
</dbReference>
<comment type="catalytic activity">
    <reaction evidence="1">
        <text>ATP + protein L-histidine = ADP + protein N-phospho-L-histidine.</text>
        <dbReference type="EC" id="2.7.13.3"/>
    </reaction>
</comment>
<dbReference type="PANTHER" id="PTHR43547:SF2">
    <property type="entry name" value="HYBRID SIGNAL TRANSDUCTION HISTIDINE KINASE C"/>
    <property type="match status" value="1"/>
</dbReference>
<evidence type="ECO:0000256" key="4">
    <source>
        <dbReference type="SAM" id="Phobius"/>
    </source>
</evidence>
<dbReference type="EC" id="2.7.13.3" evidence="2"/>
<feature type="signal peptide" evidence="5">
    <location>
        <begin position="1"/>
        <end position="25"/>
    </location>
</feature>
<dbReference type="Pfam" id="PF07494">
    <property type="entry name" value="Reg_prop"/>
    <property type="match status" value="1"/>
</dbReference>
<name>A0A1I0P698_9FLAO</name>
<proteinExistence type="predicted"/>
<dbReference type="CDD" id="cd00082">
    <property type="entry name" value="HisKA"/>
    <property type="match status" value="1"/>
</dbReference>
<keyword evidence="4" id="KW-0812">Transmembrane</keyword>
<evidence type="ECO:0000256" key="1">
    <source>
        <dbReference type="ARBA" id="ARBA00000085"/>
    </source>
</evidence>
<dbReference type="InterPro" id="IPR011110">
    <property type="entry name" value="Reg_prop"/>
</dbReference>
<dbReference type="GO" id="GO:0000155">
    <property type="term" value="F:phosphorelay sensor kinase activity"/>
    <property type="evidence" value="ECO:0007669"/>
    <property type="project" value="InterPro"/>
</dbReference>
<sequence>MRFKICCTKSFLLNIFLFVFLKSHGQYISSWYTTDNGLPQNSIKDIVKDKYGFIWLSTDAGLVQYDGLSFTVFNKLPITNLHFRNFYGDVRNDSIIVYNNYEENKVLIRNKKIEVIPKDNSDGIFIKEKDNFLKRITKNEIESKYYSKTKYLIKISSGEYTFYNDEIGYTDKKEKQKKVPIHISEVYNVFFDGETLFMTDPEKRKTYRIYKGEVTPIDKPSLLNAPESKIYWQQLTNQTFIVNNDRIYLVQKYNNELHFKFLVQYENFGNQLFTSLFYDEDFNRLYLGSTIKGLNIVQLTQFYTARKKIPFVDDVSNSSLPFSKNSVIDPLGYEVNKYGLVQDHHFGLNEKYFMFYDKSGNILYKNDNTIIRRFKNSGYRKSDTISFTGLKSFFKSSNLYAISTTDLVYSYLHIFQNEDFKKADYNFRFTGFVNSFLKYNDDVLIGCSNGLYTASLKHNKIKLIAKGINVKNVFQTRDGQTWVTTNKDGFFLFKNNKLIKMPLDQEMYLHTAHYIVDDRQDYYWISSNNGLFKVARKQLLQYADNPKTSVFYYRFTKTEGLSTNEFNGGSMPEAYSLENGDFVFPSIEGFVFFDPKKIPVYYPDRKNIYIERARINNADIIRFDRHLVLENDYKTADIFIDIPYYSNSCNLRIEAKTEGENPDWERIKINNERKYIINNLGPGYYILKFRIQVSSNGDYEYRTVSFEIKPLFYQTNAFKIALLFLLILGLTGIIHTRTRFLQTKNKALKKTVSSISTELKETSEHLETVKNDMQKESDYQKRFIEAISHDISTPVKFIAMLSQKLIEVDETDLQKEYFDSIHQSSEELYNFTMHLKQYSDLFRDKNIFENDEYCINEIFNLKKKLFQEISKEKNNIIHIEEGNEVYCKINKNTMSCIVHNLIDNAVKYTTTGKINLSANNKAGKITIKISDTGNGMSPEQLTYYNELYKTSSDDDIIRFKNYGLGLHMVIYLIKKIKAEIAFSNNEPKGTTITIDIKNNIDE</sequence>
<dbReference type="InterPro" id="IPR036097">
    <property type="entry name" value="HisK_dim/P_sf"/>
</dbReference>
<dbReference type="EMBL" id="FOIU01000001">
    <property type="protein sequence ID" value="SEW09704.1"/>
    <property type="molecule type" value="Genomic_DNA"/>
</dbReference>
<dbReference type="InterPro" id="IPR013783">
    <property type="entry name" value="Ig-like_fold"/>
</dbReference>
<feature type="chain" id="PRO_5011634968" description="histidine kinase" evidence="5">
    <location>
        <begin position="26"/>
        <end position="1002"/>
    </location>
</feature>
<dbReference type="SUPFAM" id="SSF47384">
    <property type="entry name" value="Homodimeric domain of signal transducing histidine kinase"/>
    <property type="match status" value="1"/>
</dbReference>
<protein>
    <recommendedName>
        <fullName evidence="2">histidine kinase</fullName>
        <ecNumber evidence="2">2.7.13.3</ecNumber>
    </recommendedName>
</protein>
<reference evidence="8" key="1">
    <citation type="submission" date="2016-10" db="EMBL/GenBank/DDBJ databases">
        <authorList>
            <person name="Varghese N."/>
            <person name="Submissions S."/>
        </authorList>
    </citation>
    <scope>NUCLEOTIDE SEQUENCE [LARGE SCALE GENOMIC DNA]</scope>
    <source>
        <strain evidence="8">DSM 17724</strain>
    </source>
</reference>
<dbReference type="PROSITE" id="PS50109">
    <property type="entry name" value="HIS_KIN"/>
    <property type="match status" value="1"/>
</dbReference>
<evidence type="ECO:0000313" key="8">
    <source>
        <dbReference type="Proteomes" id="UP000199469"/>
    </source>
</evidence>
<evidence type="ECO:0000256" key="3">
    <source>
        <dbReference type="ARBA" id="ARBA00022553"/>
    </source>
</evidence>
<keyword evidence="8" id="KW-1185">Reference proteome</keyword>
<dbReference type="SUPFAM" id="SSF55874">
    <property type="entry name" value="ATPase domain of HSP90 chaperone/DNA topoisomerase II/histidine kinase"/>
    <property type="match status" value="1"/>
</dbReference>
<dbReference type="STRING" id="356305.SAMN05421841_1011"/>
<dbReference type="Gene3D" id="2.130.10.10">
    <property type="entry name" value="YVTN repeat-like/Quinoprotein amine dehydrogenase"/>
    <property type="match status" value="2"/>
</dbReference>
<dbReference type="OrthoDB" id="8676692at2"/>
<keyword evidence="4" id="KW-0472">Membrane</keyword>
<evidence type="ECO:0000313" key="7">
    <source>
        <dbReference type="EMBL" id="SEW09704.1"/>
    </source>
</evidence>
<dbReference type="PANTHER" id="PTHR43547">
    <property type="entry name" value="TWO-COMPONENT HISTIDINE KINASE"/>
    <property type="match status" value="1"/>
</dbReference>